<reference evidence="1" key="1">
    <citation type="submission" date="2020-03" db="EMBL/GenBank/DDBJ databases">
        <title>A transcriptome and proteome of the tick Rhipicephalus microplus shaped by the genetic composition of its hosts and developmental stage.</title>
        <authorList>
            <person name="Garcia G.R."/>
            <person name="Ribeiro J.M.C."/>
            <person name="Maruyama S.R."/>
            <person name="Gardinasse L.G."/>
            <person name="Nelson K."/>
            <person name="Ferreira B.R."/>
            <person name="Andrade T.G."/>
            <person name="Santos I.K.F.M."/>
        </authorList>
    </citation>
    <scope>NUCLEOTIDE SEQUENCE</scope>
    <source>
        <strain evidence="1">NSGR</strain>
        <tissue evidence="1">Salivary glands</tissue>
    </source>
</reference>
<name>A0A6G5A1H0_RHIMP</name>
<evidence type="ECO:0000313" key="1">
    <source>
        <dbReference type="EMBL" id="NIE44814.1"/>
    </source>
</evidence>
<organism evidence="1">
    <name type="scientific">Rhipicephalus microplus</name>
    <name type="common">Cattle tick</name>
    <name type="synonym">Boophilus microplus</name>
    <dbReference type="NCBI Taxonomy" id="6941"/>
    <lineage>
        <taxon>Eukaryota</taxon>
        <taxon>Metazoa</taxon>
        <taxon>Ecdysozoa</taxon>
        <taxon>Arthropoda</taxon>
        <taxon>Chelicerata</taxon>
        <taxon>Arachnida</taxon>
        <taxon>Acari</taxon>
        <taxon>Parasitiformes</taxon>
        <taxon>Ixodida</taxon>
        <taxon>Ixodoidea</taxon>
        <taxon>Ixodidae</taxon>
        <taxon>Rhipicephalinae</taxon>
        <taxon>Rhipicephalus</taxon>
        <taxon>Boophilus</taxon>
    </lineage>
</organism>
<proteinExistence type="predicted"/>
<dbReference type="AlphaFoldDB" id="A0A6G5A1H0"/>
<accession>A0A6G5A1H0</accession>
<dbReference type="EMBL" id="GIKN01002541">
    <property type="protein sequence ID" value="NIE44814.1"/>
    <property type="molecule type" value="Transcribed_RNA"/>
</dbReference>
<protein>
    <submittedName>
        <fullName evidence="1">Putative secreted protein</fullName>
    </submittedName>
</protein>
<sequence>MTSRRGLSLSQRLAAVVTGLLARTLTGLCWRYRCCRARSIAVASFVNSATVVGGFLTSPANSCSFTPRIRYCSFLSSGISGSALPKRRVMSSANIATLSLGLRIQASKRRFAFSFLSRLLKVSISWLRKSSHVAMLFSLLMYHVWALSFR</sequence>